<feature type="region of interest" description="Disordered" evidence="16">
    <location>
        <begin position="63"/>
        <end position="83"/>
    </location>
</feature>
<evidence type="ECO:0000256" key="1">
    <source>
        <dbReference type="ARBA" id="ARBA00000077"/>
    </source>
</evidence>
<gene>
    <name evidence="14 18" type="primary">rnhC</name>
    <name evidence="18" type="ORF">QP433_05560</name>
</gene>
<accession>A0AAJ1Q5V6</accession>
<evidence type="ECO:0000313" key="18">
    <source>
        <dbReference type="EMBL" id="MDK7187442.1"/>
    </source>
</evidence>
<dbReference type="InterPro" id="IPR012295">
    <property type="entry name" value="TBP_dom_sf"/>
</dbReference>
<evidence type="ECO:0000256" key="10">
    <source>
        <dbReference type="ARBA" id="ARBA00022723"/>
    </source>
</evidence>
<evidence type="ECO:0000259" key="17">
    <source>
        <dbReference type="PROSITE" id="PS51975"/>
    </source>
</evidence>
<keyword evidence="10 14" id="KW-0479">Metal-binding</keyword>
<feature type="binding site" evidence="14 15">
    <location>
        <position position="98"/>
    </location>
    <ligand>
        <name>a divalent metal cation</name>
        <dbReference type="ChEBI" id="CHEBI:60240"/>
    </ligand>
</feature>
<evidence type="ECO:0000256" key="13">
    <source>
        <dbReference type="ARBA" id="ARBA00022842"/>
    </source>
</evidence>
<comment type="caution">
    <text evidence="18">The sequence shown here is derived from an EMBL/GenBank/DDBJ whole genome shotgun (WGS) entry which is preliminary data.</text>
</comment>
<dbReference type="GO" id="GO:0032299">
    <property type="term" value="C:ribonuclease H2 complex"/>
    <property type="evidence" value="ECO:0007669"/>
    <property type="project" value="TreeGrafter"/>
</dbReference>
<evidence type="ECO:0000256" key="3">
    <source>
        <dbReference type="ARBA" id="ARBA00004065"/>
    </source>
</evidence>
<dbReference type="RefSeq" id="WP_070609918.1">
    <property type="nucleotide sequence ID" value="NZ_JASOOE010000009.1"/>
</dbReference>
<keyword evidence="13 14" id="KW-0460">Magnesium</keyword>
<feature type="binding site" evidence="14 15">
    <location>
        <position position="205"/>
    </location>
    <ligand>
        <name>a divalent metal cation</name>
        <dbReference type="ChEBI" id="CHEBI:60240"/>
    </ligand>
</feature>
<evidence type="ECO:0000256" key="14">
    <source>
        <dbReference type="HAMAP-Rule" id="MF_00053"/>
    </source>
</evidence>
<evidence type="ECO:0000256" key="5">
    <source>
        <dbReference type="ARBA" id="ARBA00008378"/>
    </source>
</evidence>
<dbReference type="Gene3D" id="3.30.420.10">
    <property type="entry name" value="Ribonuclease H-like superfamily/Ribonuclease H"/>
    <property type="match status" value="1"/>
</dbReference>
<dbReference type="EC" id="3.1.26.4" evidence="6 14"/>
<dbReference type="InterPro" id="IPR024567">
    <property type="entry name" value="RNase_HII/HIII_dom"/>
</dbReference>
<reference evidence="18" key="1">
    <citation type="submission" date="2023-05" db="EMBL/GenBank/DDBJ databases">
        <title>Cataloging the Phylogenetic Diversity of Human Bladder Bacteria.</title>
        <authorList>
            <person name="Du J."/>
        </authorList>
    </citation>
    <scope>NUCLEOTIDE SEQUENCE</scope>
    <source>
        <strain evidence="18">UMB1231</strain>
    </source>
</reference>
<dbReference type="GO" id="GO:0005737">
    <property type="term" value="C:cytoplasm"/>
    <property type="evidence" value="ECO:0007669"/>
    <property type="project" value="UniProtKB-SubCell"/>
</dbReference>
<evidence type="ECO:0000256" key="2">
    <source>
        <dbReference type="ARBA" id="ARBA00001946"/>
    </source>
</evidence>
<dbReference type="Pfam" id="PF01351">
    <property type="entry name" value="RNase_HII"/>
    <property type="match status" value="1"/>
</dbReference>
<evidence type="ECO:0000256" key="16">
    <source>
        <dbReference type="SAM" id="MobiDB-lite"/>
    </source>
</evidence>
<dbReference type="HAMAP" id="MF_00053">
    <property type="entry name" value="RNase_HIII"/>
    <property type="match status" value="1"/>
</dbReference>
<keyword evidence="12 14" id="KW-0378">Hydrolase</keyword>
<evidence type="ECO:0000256" key="6">
    <source>
        <dbReference type="ARBA" id="ARBA00012180"/>
    </source>
</evidence>
<dbReference type="CDD" id="cd14796">
    <property type="entry name" value="RNAse_HIII_N"/>
    <property type="match status" value="1"/>
</dbReference>
<dbReference type="CDD" id="cd06590">
    <property type="entry name" value="RNase_HII_bacteria_HIII_like"/>
    <property type="match status" value="1"/>
</dbReference>
<evidence type="ECO:0000256" key="9">
    <source>
        <dbReference type="ARBA" id="ARBA00022722"/>
    </source>
</evidence>
<protein>
    <recommendedName>
        <fullName evidence="7 14">Ribonuclease HIII</fullName>
        <shortName evidence="14">RNase HIII</shortName>
        <ecNumber evidence="6 14">3.1.26.4</ecNumber>
    </recommendedName>
</protein>
<comment type="subcellular location">
    <subcellularLocation>
        <location evidence="4 14">Cytoplasm</location>
    </subcellularLocation>
</comment>
<evidence type="ECO:0000256" key="11">
    <source>
        <dbReference type="ARBA" id="ARBA00022759"/>
    </source>
</evidence>
<keyword evidence="9 14" id="KW-0540">Nuclease</keyword>
<comment type="function">
    <text evidence="3 14">Endonuclease that specifically degrades the RNA of RNA-DNA hybrids.</text>
</comment>
<dbReference type="InterPro" id="IPR004641">
    <property type="entry name" value="RNase_HIII"/>
</dbReference>
<evidence type="ECO:0000256" key="15">
    <source>
        <dbReference type="PROSITE-ProRule" id="PRU01319"/>
    </source>
</evidence>
<dbReference type="PANTHER" id="PTHR10954">
    <property type="entry name" value="RIBONUCLEASE H2 SUBUNIT A"/>
    <property type="match status" value="1"/>
</dbReference>
<dbReference type="PANTHER" id="PTHR10954:SF23">
    <property type="entry name" value="RIBONUCLEASE"/>
    <property type="match status" value="1"/>
</dbReference>
<feature type="binding site" evidence="14 15">
    <location>
        <position position="99"/>
    </location>
    <ligand>
        <name>a divalent metal cation</name>
        <dbReference type="ChEBI" id="CHEBI:60240"/>
    </ligand>
</feature>
<dbReference type="Proteomes" id="UP001229251">
    <property type="component" value="Unassembled WGS sequence"/>
</dbReference>
<dbReference type="InterPro" id="IPR001352">
    <property type="entry name" value="RNase_HII/HIII"/>
</dbReference>
<dbReference type="FunFam" id="3.30.420.10:FF:000047">
    <property type="entry name" value="Ribonuclease HIII"/>
    <property type="match status" value="1"/>
</dbReference>
<dbReference type="GO" id="GO:0004523">
    <property type="term" value="F:RNA-DNA hybrid ribonuclease activity"/>
    <property type="evidence" value="ECO:0007669"/>
    <property type="project" value="UniProtKB-UniRule"/>
</dbReference>
<name>A0AAJ1Q5V6_9LACT</name>
<comment type="catalytic activity">
    <reaction evidence="1 14 15">
        <text>Endonucleolytic cleavage to 5'-phosphomonoester.</text>
        <dbReference type="EC" id="3.1.26.4"/>
    </reaction>
</comment>
<evidence type="ECO:0000256" key="8">
    <source>
        <dbReference type="ARBA" id="ARBA00022490"/>
    </source>
</evidence>
<dbReference type="PROSITE" id="PS51975">
    <property type="entry name" value="RNASE_H_2"/>
    <property type="match status" value="1"/>
</dbReference>
<dbReference type="AlphaFoldDB" id="A0AAJ1Q5V6"/>
<dbReference type="Gene3D" id="3.30.310.10">
    <property type="entry name" value="TATA-Binding Protein"/>
    <property type="match status" value="1"/>
</dbReference>
<keyword evidence="8 14" id="KW-0963">Cytoplasm</keyword>
<dbReference type="Pfam" id="PF11858">
    <property type="entry name" value="DUF3378"/>
    <property type="match status" value="1"/>
</dbReference>
<organism evidence="18 19">
    <name type="scientific">Facklamia hominis</name>
    <dbReference type="NCBI Taxonomy" id="178214"/>
    <lineage>
        <taxon>Bacteria</taxon>
        <taxon>Bacillati</taxon>
        <taxon>Bacillota</taxon>
        <taxon>Bacilli</taxon>
        <taxon>Lactobacillales</taxon>
        <taxon>Aerococcaceae</taxon>
        <taxon>Facklamia</taxon>
    </lineage>
</organism>
<dbReference type="EMBL" id="JASOOE010000009">
    <property type="protein sequence ID" value="MDK7187442.1"/>
    <property type="molecule type" value="Genomic_DNA"/>
</dbReference>
<comment type="cofactor">
    <cofactor evidence="2">
        <name>Mg(2+)</name>
        <dbReference type="ChEBI" id="CHEBI:18420"/>
    </cofactor>
</comment>
<feature type="domain" description="RNase H type-2" evidence="17">
    <location>
        <begin position="92"/>
        <end position="312"/>
    </location>
</feature>
<dbReference type="InterPro" id="IPR024568">
    <property type="entry name" value="RNase_HIII_N"/>
</dbReference>
<dbReference type="GO" id="GO:0006298">
    <property type="term" value="P:mismatch repair"/>
    <property type="evidence" value="ECO:0007669"/>
    <property type="project" value="TreeGrafter"/>
</dbReference>
<evidence type="ECO:0000256" key="4">
    <source>
        <dbReference type="ARBA" id="ARBA00004496"/>
    </source>
</evidence>
<dbReference type="GO" id="GO:0000287">
    <property type="term" value="F:magnesium ion binding"/>
    <property type="evidence" value="ECO:0007669"/>
    <property type="project" value="UniProtKB-UniRule"/>
</dbReference>
<dbReference type="GO" id="GO:0043137">
    <property type="term" value="P:DNA replication, removal of RNA primer"/>
    <property type="evidence" value="ECO:0007669"/>
    <property type="project" value="TreeGrafter"/>
</dbReference>
<dbReference type="SUPFAM" id="SSF53098">
    <property type="entry name" value="Ribonuclease H-like"/>
    <property type="match status" value="1"/>
</dbReference>
<dbReference type="PIRSF" id="PIRSF037748">
    <property type="entry name" value="RnhC"/>
    <property type="match status" value="1"/>
</dbReference>
<dbReference type="GO" id="GO:0003723">
    <property type="term" value="F:RNA binding"/>
    <property type="evidence" value="ECO:0007669"/>
    <property type="project" value="UniProtKB-UniRule"/>
</dbReference>
<evidence type="ECO:0000256" key="7">
    <source>
        <dbReference type="ARBA" id="ARBA00021407"/>
    </source>
</evidence>
<evidence type="ECO:0000256" key="12">
    <source>
        <dbReference type="ARBA" id="ARBA00022801"/>
    </source>
</evidence>
<sequence length="316" mass="35221">MSSVTLKMTAEAIQSLVDHYPQAKMEKAPHAYYRLRINGTIITAYHSGKVLFQGSCAEEEAHKWQSTDQVESSHQKKSPLSKPKPAYHYQGLNLIGSDEVGNGSYFGALTVCAVYLNQTQIQTLKGLGIQDSKNLTDTKIQALSHQIQDQVCFHLTIINPSKYNQLTQKYNANAIKAIAHNYTLNACYQKLSTKDQRELDGALIDQFTPERNYYQHLEKQGQAIYPGKTFFAKKAESLHLSVACASIIARDYFLQSLEKLGSPYDCVLPSGAGQSVDQMAAQLIRDYGPEVLEKTAKLHFANTQKALRLAGQSIKK</sequence>
<comment type="similarity">
    <text evidence="5 14">Belongs to the RNase HII family. RnhC subfamily.</text>
</comment>
<dbReference type="InterPro" id="IPR036397">
    <property type="entry name" value="RNaseH_sf"/>
</dbReference>
<proteinExistence type="inferred from homology"/>
<keyword evidence="11 14" id="KW-0255">Endonuclease</keyword>
<comment type="cofactor">
    <cofactor evidence="14 15">
        <name>Mn(2+)</name>
        <dbReference type="ChEBI" id="CHEBI:29035"/>
    </cofactor>
    <cofactor evidence="14 15">
        <name>Mg(2+)</name>
        <dbReference type="ChEBI" id="CHEBI:18420"/>
    </cofactor>
    <text evidence="14 15">Manganese or magnesium. Binds 1 divalent metal ion per monomer in the absence of substrate. May bind a second metal ion after substrate binding.</text>
</comment>
<dbReference type="InterPro" id="IPR012337">
    <property type="entry name" value="RNaseH-like_sf"/>
</dbReference>
<evidence type="ECO:0000313" key="19">
    <source>
        <dbReference type="Proteomes" id="UP001229251"/>
    </source>
</evidence>
<dbReference type="NCBIfam" id="TIGR00716">
    <property type="entry name" value="rnhC"/>
    <property type="match status" value="1"/>
</dbReference>